<accession>A0A1X6MIM1</accession>
<proteinExistence type="predicted"/>
<dbReference type="OrthoDB" id="2803324at2759"/>
<organism evidence="1 2">
    <name type="scientific">Postia placenta MAD-698-R-SB12</name>
    <dbReference type="NCBI Taxonomy" id="670580"/>
    <lineage>
        <taxon>Eukaryota</taxon>
        <taxon>Fungi</taxon>
        <taxon>Dikarya</taxon>
        <taxon>Basidiomycota</taxon>
        <taxon>Agaricomycotina</taxon>
        <taxon>Agaricomycetes</taxon>
        <taxon>Polyporales</taxon>
        <taxon>Adustoporiaceae</taxon>
        <taxon>Rhodonia</taxon>
    </lineage>
</organism>
<sequence length="277" mass="30620">MAAPIALSSDAELIAREPFHMRPVSTTWTFPKGRIGTVVNRPRSFDDDELMARSFDDELYARDAPPVAGSEAVNWKKVGNVAGKIAGGVGKVLSFLKREDQELLARAIEDELIAREPLVPGPISFIPMNTGLRWTKGRMGTVVNPLRSFDDDELMARSFDDELYAREAPPAAGSEAVNWKKVGNVAGKIAGGVGKVLSFLKREDQELLARAIEDELLARELPLHGPISMIPTNIRWTKGRIGTVVNPPRSFDDDELMARSFDDELYARSDFVLDELD</sequence>
<evidence type="ECO:0000313" key="1">
    <source>
        <dbReference type="EMBL" id="OSX56220.1"/>
    </source>
</evidence>
<evidence type="ECO:0000313" key="2">
    <source>
        <dbReference type="Proteomes" id="UP000194127"/>
    </source>
</evidence>
<dbReference type="Proteomes" id="UP000194127">
    <property type="component" value="Unassembled WGS sequence"/>
</dbReference>
<name>A0A1X6MIM1_9APHY</name>
<reference evidence="1 2" key="1">
    <citation type="submission" date="2017-04" db="EMBL/GenBank/DDBJ databases">
        <title>Genome Sequence of the Model Brown-Rot Fungus Postia placenta SB12.</title>
        <authorList>
            <consortium name="DOE Joint Genome Institute"/>
            <person name="Gaskell J."/>
            <person name="Kersten P."/>
            <person name="Larrondo L.F."/>
            <person name="Canessa P."/>
            <person name="Martinez D."/>
            <person name="Hibbett D."/>
            <person name="Schmoll M."/>
            <person name="Kubicek C.P."/>
            <person name="Martinez A.T."/>
            <person name="Yadav J."/>
            <person name="Master E."/>
            <person name="Magnuson J.K."/>
            <person name="James T."/>
            <person name="Yaver D."/>
            <person name="Berka R."/>
            <person name="Labutti K."/>
            <person name="Lipzen A."/>
            <person name="Aerts A."/>
            <person name="Barry K."/>
            <person name="Henrissat B."/>
            <person name="Blanchette R."/>
            <person name="Grigoriev I."/>
            <person name="Cullen D."/>
        </authorList>
    </citation>
    <scope>NUCLEOTIDE SEQUENCE [LARGE SCALE GENOMIC DNA]</scope>
    <source>
        <strain evidence="1 2">MAD-698-R-SB12</strain>
    </source>
</reference>
<gene>
    <name evidence="1" type="ORF">POSPLADRAFT_1050751</name>
</gene>
<dbReference type="GeneID" id="36325005"/>
<keyword evidence="2" id="KW-1185">Reference proteome</keyword>
<protein>
    <submittedName>
        <fullName evidence="1">Uncharacterized protein</fullName>
    </submittedName>
</protein>
<dbReference type="RefSeq" id="XP_024333014.1">
    <property type="nucleotide sequence ID" value="XM_024480055.1"/>
</dbReference>
<dbReference type="AlphaFoldDB" id="A0A1X6MIM1"/>
<dbReference type="EMBL" id="KZ110614">
    <property type="protein sequence ID" value="OSX56220.1"/>
    <property type="molecule type" value="Genomic_DNA"/>
</dbReference>